<dbReference type="EMBL" id="FTOV01000001">
    <property type="protein sequence ID" value="SIS62715.1"/>
    <property type="molecule type" value="Genomic_DNA"/>
</dbReference>
<evidence type="ECO:0000313" key="1">
    <source>
        <dbReference type="EMBL" id="SIS62715.1"/>
    </source>
</evidence>
<dbReference type="OrthoDB" id="1253983at2"/>
<reference evidence="1 2" key="1">
    <citation type="submission" date="2017-01" db="EMBL/GenBank/DDBJ databases">
        <authorList>
            <person name="Mah S.A."/>
            <person name="Swanson W.J."/>
            <person name="Moy G.W."/>
            <person name="Vacquier V.D."/>
        </authorList>
    </citation>
    <scope>NUCLEOTIDE SEQUENCE [LARGE SCALE GENOMIC DNA]</scope>
    <source>
        <strain evidence="1 2">DSM 18014</strain>
    </source>
</reference>
<gene>
    <name evidence="1" type="ORF">SAMN05421785_101600</name>
</gene>
<protein>
    <submittedName>
        <fullName evidence="1">Uncharacterized protein</fullName>
    </submittedName>
</protein>
<dbReference type="Proteomes" id="UP000185781">
    <property type="component" value="Unassembled WGS sequence"/>
</dbReference>
<dbReference type="STRING" id="373672.SAMN05421785_101600"/>
<sequence length="311" mass="37335">MNIFDDLISRSNLNGFKIIKTDYIPEKQQIIQLKIKQNSELFFEVLDLKNRIIREILLDEKICFTPYSRIEFHPVDEDNFYLSAGSWHLKINSDGKIALRKPKQFESVHILKNYIFREDLTLTDLKDFKEYDLTKFFDENFDEYEFMYFYYEGRSEFFSSSDSNILTVTLYCKDRDDPKFLHVVLNIHSHDHIDILYSEKIDQLGHHYVISENLQELAFENYLADDKNLCIRKLSNGSFNHSKSIKIEDFSELIFFNDEKFILLFDEKIEIWERNENGLLKSIPIDRESSYKLAKNILFYIKDTKLNYIEF</sequence>
<dbReference type="RefSeq" id="WP_076390409.1">
    <property type="nucleotide sequence ID" value="NZ_FTOV01000001.1"/>
</dbReference>
<name>A0A1N7KM80_9FLAO</name>
<organism evidence="1 2">
    <name type="scientific">Chryseobacterium gambrini</name>
    <dbReference type="NCBI Taxonomy" id="373672"/>
    <lineage>
        <taxon>Bacteria</taxon>
        <taxon>Pseudomonadati</taxon>
        <taxon>Bacteroidota</taxon>
        <taxon>Flavobacteriia</taxon>
        <taxon>Flavobacteriales</taxon>
        <taxon>Weeksellaceae</taxon>
        <taxon>Chryseobacterium group</taxon>
        <taxon>Chryseobacterium</taxon>
    </lineage>
</organism>
<accession>A0A1N7KM80</accession>
<proteinExistence type="predicted"/>
<evidence type="ECO:0000313" key="2">
    <source>
        <dbReference type="Proteomes" id="UP000185781"/>
    </source>
</evidence>
<dbReference type="AlphaFoldDB" id="A0A1N7KM80"/>